<dbReference type="InterPro" id="IPR000719">
    <property type="entry name" value="Prot_kinase_dom"/>
</dbReference>
<evidence type="ECO:0000256" key="5">
    <source>
        <dbReference type="ARBA" id="ARBA00022741"/>
    </source>
</evidence>
<dbReference type="SMART" id="SM00740">
    <property type="entry name" value="PASTA"/>
    <property type="match status" value="3"/>
</dbReference>
<accession>A0A1T4WWW7</accession>
<evidence type="ECO:0000313" key="13">
    <source>
        <dbReference type="EMBL" id="SKA81368.1"/>
    </source>
</evidence>
<reference evidence="14" key="1">
    <citation type="submission" date="2017-02" db="EMBL/GenBank/DDBJ databases">
        <authorList>
            <person name="Varghese N."/>
            <person name="Submissions S."/>
        </authorList>
    </citation>
    <scope>NUCLEOTIDE SEQUENCE [LARGE SCALE GENOMIC DNA]</scope>
    <source>
        <strain evidence="14">VKM Ac-2052</strain>
    </source>
</reference>
<feature type="domain" description="PASTA" evidence="12">
    <location>
        <begin position="434"/>
        <end position="500"/>
    </location>
</feature>
<gene>
    <name evidence="13" type="ORF">SAMN06295879_0317</name>
</gene>
<keyword evidence="7" id="KW-0067">ATP-binding</keyword>
<dbReference type="PROSITE" id="PS50011">
    <property type="entry name" value="PROTEIN_KINASE_DOM"/>
    <property type="match status" value="1"/>
</dbReference>
<dbReference type="Proteomes" id="UP000189735">
    <property type="component" value="Unassembled WGS sequence"/>
</dbReference>
<dbReference type="EMBL" id="FUYG01000001">
    <property type="protein sequence ID" value="SKA81368.1"/>
    <property type="molecule type" value="Genomic_DNA"/>
</dbReference>
<evidence type="ECO:0000259" key="11">
    <source>
        <dbReference type="PROSITE" id="PS50011"/>
    </source>
</evidence>
<keyword evidence="5" id="KW-0547">Nucleotide-binding</keyword>
<evidence type="ECO:0000256" key="6">
    <source>
        <dbReference type="ARBA" id="ARBA00022777"/>
    </source>
</evidence>
<feature type="domain" description="PASTA" evidence="12">
    <location>
        <begin position="501"/>
        <end position="566"/>
    </location>
</feature>
<dbReference type="PROSITE" id="PS51178">
    <property type="entry name" value="PASTA"/>
    <property type="match status" value="3"/>
</dbReference>
<comment type="catalytic activity">
    <reaction evidence="9">
        <text>L-seryl-[protein] + ATP = O-phospho-L-seryl-[protein] + ADP + H(+)</text>
        <dbReference type="Rhea" id="RHEA:17989"/>
        <dbReference type="Rhea" id="RHEA-COMP:9863"/>
        <dbReference type="Rhea" id="RHEA-COMP:11604"/>
        <dbReference type="ChEBI" id="CHEBI:15378"/>
        <dbReference type="ChEBI" id="CHEBI:29999"/>
        <dbReference type="ChEBI" id="CHEBI:30616"/>
        <dbReference type="ChEBI" id="CHEBI:83421"/>
        <dbReference type="ChEBI" id="CHEBI:456216"/>
        <dbReference type="EC" id="2.7.11.1"/>
    </reaction>
</comment>
<dbReference type="CDD" id="cd06577">
    <property type="entry name" value="PASTA_pknB"/>
    <property type="match status" value="3"/>
</dbReference>
<keyword evidence="3" id="KW-0808">Transferase</keyword>
<feature type="domain" description="Protein kinase" evidence="11">
    <location>
        <begin position="1"/>
        <end position="312"/>
    </location>
</feature>
<keyword evidence="6" id="KW-0418">Kinase</keyword>
<feature type="compositionally biased region" description="Low complexity" evidence="10">
    <location>
        <begin position="594"/>
        <end position="610"/>
    </location>
</feature>
<evidence type="ECO:0000256" key="8">
    <source>
        <dbReference type="ARBA" id="ARBA00047899"/>
    </source>
</evidence>
<proteinExistence type="predicted"/>
<organism evidence="13 14">
    <name type="scientific">Agreia bicolorata</name>
    <dbReference type="NCBI Taxonomy" id="110935"/>
    <lineage>
        <taxon>Bacteria</taxon>
        <taxon>Bacillati</taxon>
        <taxon>Actinomycetota</taxon>
        <taxon>Actinomycetes</taxon>
        <taxon>Micrococcales</taxon>
        <taxon>Microbacteriaceae</taxon>
        <taxon>Agreia</taxon>
    </lineage>
</organism>
<feature type="compositionally biased region" description="Low complexity" evidence="10">
    <location>
        <begin position="576"/>
        <end position="586"/>
    </location>
</feature>
<evidence type="ECO:0000256" key="3">
    <source>
        <dbReference type="ARBA" id="ARBA00022679"/>
    </source>
</evidence>
<name>A0A1T4WWW7_9MICO</name>
<dbReference type="Gene3D" id="1.10.510.10">
    <property type="entry name" value="Transferase(Phosphotransferase) domain 1"/>
    <property type="match status" value="1"/>
</dbReference>
<dbReference type="GO" id="GO:0005524">
    <property type="term" value="F:ATP binding"/>
    <property type="evidence" value="ECO:0007669"/>
    <property type="project" value="UniProtKB-KW"/>
</dbReference>
<evidence type="ECO:0000256" key="2">
    <source>
        <dbReference type="ARBA" id="ARBA00022527"/>
    </source>
</evidence>
<keyword evidence="4" id="KW-0677">Repeat</keyword>
<dbReference type="InterPro" id="IPR005543">
    <property type="entry name" value="PASTA_dom"/>
</dbReference>
<evidence type="ECO:0000256" key="10">
    <source>
        <dbReference type="SAM" id="MobiDB-lite"/>
    </source>
</evidence>
<dbReference type="Gene3D" id="3.30.200.20">
    <property type="entry name" value="Phosphorylase Kinase, domain 1"/>
    <property type="match status" value="1"/>
</dbReference>
<dbReference type="SUPFAM" id="SSF56112">
    <property type="entry name" value="Protein kinase-like (PK-like)"/>
    <property type="match status" value="1"/>
</dbReference>
<feature type="domain" description="PASTA" evidence="12">
    <location>
        <begin position="366"/>
        <end position="433"/>
    </location>
</feature>
<dbReference type="Gene3D" id="3.30.10.20">
    <property type="match status" value="3"/>
</dbReference>
<dbReference type="RefSeq" id="WP_078713107.1">
    <property type="nucleotide sequence ID" value="NZ_FUYG01000001.1"/>
</dbReference>
<dbReference type="Pfam" id="PF03793">
    <property type="entry name" value="PASTA"/>
    <property type="match status" value="3"/>
</dbReference>
<protein>
    <recommendedName>
        <fullName evidence="1">non-specific serine/threonine protein kinase</fullName>
        <ecNumber evidence="1">2.7.11.1</ecNumber>
    </recommendedName>
</protein>
<evidence type="ECO:0000313" key="14">
    <source>
        <dbReference type="Proteomes" id="UP000189735"/>
    </source>
</evidence>
<dbReference type="EC" id="2.7.11.1" evidence="1"/>
<dbReference type="AlphaFoldDB" id="A0A1T4WWW7"/>
<feature type="region of interest" description="Disordered" evidence="10">
    <location>
        <begin position="572"/>
        <end position="618"/>
    </location>
</feature>
<evidence type="ECO:0000256" key="9">
    <source>
        <dbReference type="ARBA" id="ARBA00048679"/>
    </source>
</evidence>
<evidence type="ECO:0000256" key="4">
    <source>
        <dbReference type="ARBA" id="ARBA00022737"/>
    </source>
</evidence>
<dbReference type="PANTHER" id="PTHR43289">
    <property type="entry name" value="MITOGEN-ACTIVATED PROTEIN KINASE KINASE KINASE 20-RELATED"/>
    <property type="match status" value="1"/>
</dbReference>
<evidence type="ECO:0000259" key="12">
    <source>
        <dbReference type="PROSITE" id="PS51178"/>
    </source>
</evidence>
<comment type="catalytic activity">
    <reaction evidence="8">
        <text>L-threonyl-[protein] + ATP = O-phospho-L-threonyl-[protein] + ADP + H(+)</text>
        <dbReference type="Rhea" id="RHEA:46608"/>
        <dbReference type="Rhea" id="RHEA-COMP:11060"/>
        <dbReference type="Rhea" id="RHEA-COMP:11605"/>
        <dbReference type="ChEBI" id="CHEBI:15378"/>
        <dbReference type="ChEBI" id="CHEBI:30013"/>
        <dbReference type="ChEBI" id="CHEBI:30616"/>
        <dbReference type="ChEBI" id="CHEBI:61977"/>
        <dbReference type="ChEBI" id="CHEBI:456216"/>
        <dbReference type="EC" id="2.7.11.1"/>
    </reaction>
</comment>
<keyword evidence="2" id="KW-0723">Serine/threonine-protein kinase</keyword>
<dbReference type="PANTHER" id="PTHR43289:SF6">
    <property type="entry name" value="SERINE_THREONINE-PROTEIN KINASE NEKL-3"/>
    <property type="match status" value="1"/>
</dbReference>
<evidence type="ECO:0000256" key="7">
    <source>
        <dbReference type="ARBA" id="ARBA00022840"/>
    </source>
</evidence>
<dbReference type="GO" id="GO:0004674">
    <property type="term" value="F:protein serine/threonine kinase activity"/>
    <property type="evidence" value="ECO:0007669"/>
    <property type="project" value="UniProtKB-KW"/>
</dbReference>
<evidence type="ECO:0000256" key="1">
    <source>
        <dbReference type="ARBA" id="ARBA00012513"/>
    </source>
</evidence>
<dbReference type="InterPro" id="IPR011009">
    <property type="entry name" value="Kinase-like_dom_sf"/>
</dbReference>
<sequence>MAELLAGRYEIGPVLTSTALVLRHRGRDTQLDRDVTVTFLRQELAEDEASVGLFSAIISVTSELSHPGIVAVYDAGSGTFGGVPVRWAVGEAVDAPNVDEFSPTPQQAEQWGAGMLDIAEQLVQAMQSAHGDGVVHGNLGPSTVLLQTRPDGSLRACVTGFGPQAADLAVLSNPAVTQHMWQAFTEQVEYPSPEQQAGRAPTRRSDIYGFGCVLAALLLHVERAPGGVDSDVARTAALARIAEQAMSEKPADRQHSFAVVSEQLRWIRSAKSLDHVGESGGESQVSPPTMVLPFAPTARVESAPATERLTYLPVGRVKRARRARSARPSRGRRSSPGGRLFAALTLVVLIVAGIGWGISQPGNQASSASITIPSVAGQELGAATTLLGSVGLSLGGQMQRPDAIVPAGLVSATEPAAGIQVPVGHSVTLVISSGPDARSVPQLQALSLASAQEALAASGLVAGEIVQRDGLAAAGSVLDSDPPFGTLVSAGVVVDIVVASGNQRVPSGLPGQAGVAASQQLAAAGLAPQLLSRPSSDVATGVVIEVVPGEGSSVPLGTIVTLVVAEYTPRAADGVPTTTPTTALPTKTPPSPTSAPTSKPTTFSPTSPAAQQDHNGDG</sequence>